<evidence type="ECO:0000259" key="7">
    <source>
        <dbReference type="PROSITE" id="PS50003"/>
    </source>
</evidence>
<evidence type="ECO:0000256" key="6">
    <source>
        <dbReference type="SAM" id="MobiDB-lite"/>
    </source>
</evidence>
<dbReference type="InterPro" id="IPR045258">
    <property type="entry name" value="ACAP1/2/3-like"/>
</dbReference>
<dbReference type="PANTHER" id="PTHR23180:SF160">
    <property type="entry name" value="ADP-RIBOSYLATION FACTOR GTPASE-ACTIVATING PROTEIN EFFECTOR PROTEIN 1"/>
    <property type="match status" value="1"/>
</dbReference>
<dbReference type="Gene3D" id="2.30.29.30">
    <property type="entry name" value="Pleckstrin-homology domain (PH domain)/Phosphotyrosine-binding domain (PTB)"/>
    <property type="match status" value="1"/>
</dbReference>
<evidence type="ECO:0000256" key="4">
    <source>
        <dbReference type="PROSITE-ProRule" id="PRU00023"/>
    </source>
</evidence>
<dbReference type="InterPro" id="IPR001164">
    <property type="entry name" value="ArfGAP_dom"/>
</dbReference>
<dbReference type="Proteomes" id="UP001146793">
    <property type="component" value="Unassembled WGS sequence"/>
</dbReference>
<keyword evidence="3" id="KW-0862">Zinc</keyword>
<dbReference type="Gene3D" id="1.25.40.20">
    <property type="entry name" value="Ankyrin repeat-containing domain"/>
    <property type="match status" value="1"/>
</dbReference>
<dbReference type="AlphaFoldDB" id="A0AAV7ZT28"/>
<dbReference type="InterPro" id="IPR027267">
    <property type="entry name" value="AH/BAR_dom_sf"/>
</dbReference>
<feature type="compositionally biased region" description="Polar residues" evidence="6">
    <location>
        <begin position="477"/>
        <end position="486"/>
    </location>
</feature>
<feature type="region of interest" description="Disordered" evidence="6">
    <location>
        <begin position="472"/>
        <end position="501"/>
    </location>
</feature>
<evidence type="ECO:0000259" key="8">
    <source>
        <dbReference type="PROSITE" id="PS50115"/>
    </source>
</evidence>
<keyword evidence="4" id="KW-0040">ANK repeat</keyword>
<dbReference type="InterPro" id="IPR038508">
    <property type="entry name" value="ArfGAP_dom_sf"/>
</dbReference>
<dbReference type="PROSITE" id="PS50115">
    <property type="entry name" value="ARFGAP"/>
    <property type="match status" value="1"/>
</dbReference>
<dbReference type="SUPFAM" id="SSF48403">
    <property type="entry name" value="Ankyrin repeat"/>
    <property type="match status" value="1"/>
</dbReference>
<dbReference type="Pfam" id="PF00169">
    <property type="entry name" value="PH"/>
    <property type="match status" value="1"/>
</dbReference>
<dbReference type="SUPFAM" id="SSF57863">
    <property type="entry name" value="ArfGap/RecO-like zinc finger"/>
    <property type="match status" value="1"/>
</dbReference>
<evidence type="ECO:0000256" key="5">
    <source>
        <dbReference type="PROSITE-ProRule" id="PRU00288"/>
    </source>
</evidence>
<keyword evidence="1" id="KW-0479">Metal-binding</keyword>
<dbReference type="InterPro" id="IPR002110">
    <property type="entry name" value="Ankyrin_rpt"/>
</dbReference>
<sequence length="752" mass="87900">MEINIEEIIENSPTFQKKLHQFEERLEKFKEYLRRIQKIFVQYSKIAKSLSEVGMEVSKELLEFNQIERESQTFDLKIMDSIHSFSRIVEEINRSRKTSFSEIQYLLIDPIDNFINNDLTKAKEARKKYDRLVVERDNAYQKFLNLGVNQELSKYKEFSKDCSTLEEKVALANFDLVSQLSLINDKKKFEFVERVCATVMKQLGFFQINSDLMQSFTKQFESLCSYLGDIKINSEKEESFLLTKREKMLKLMNKGTIYSTNKKEQLNKRGYLNHYIGKRGNKWRRDFFIVENHKIHYQKNWQDVGTMGEIDLLYCSVRLNTEIGKRNCFEIYSLKNINGKLILQGKTAEETQLWIDLIEENISCALNSQVTTQTGIEKKNEKIVKEIHSIPGNEICVDCGKPDPVWASINYGVVFCVDCSSFHRSLGAHISKVRSLTLDHWTPELVDMMKKIGNKMANKIMEKKLIYRDKKIKKQQNEQSNETNKSPLKKFKPNPKDGGDLKKKFILQKYQKKKFISIDKKLKDPKALYKRTIKAIKESNFQTLYRCILFGSEITKRSKENYGKNCLSIALEIGDPLIIELLLRNTSEINCLDFTGRTSIHYAIANENIHAVRDLIDRGVFLTKKEIKNYLKNNETFNSSLTIQSPLKIASKVKNYEIIQIINKELPKSKQIYIENKSNSQSKNQSNEIEKENQNQNKNEIDNEKKNKIKNKPKKNAKKGSIDLEITKKKVIKDINTNSSKKKHQRKNNLKK</sequence>
<feature type="compositionally biased region" description="Low complexity" evidence="6">
    <location>
        <begin position="678"/>
        <end position="687"/>
    </location>
</feature>
<dbReference type="PROSITE" id="PS50297">
    <property type="entry name" value="ANK_REP_REGION"/>
    <property type="match status" value="1"/>
</dbReference>
<dbReference type="GO" id="GO:0005737">
    <property type="term" value="C:cytoplasm"/>
    <property type="evidence" value="ECO:0007669"/>
    <property type="project" value="InterPro"/>
</dbReference>
<dbReference type="SUPFAM" id="SSF103657">
    <property type="entry name" value="BAR/IMD domain-like"/>
    <property type="match status" value="1"/>
</dbReference>
<feature type="compositionally biased region" description="Basic and acidic residues" evidence="6">
    <location>
        <begin position="688"/>
        <end position="706"/>
    </location>
</feature>
<dbReference type="InterPro" id="IPR036770">
    <property type="entry name" value="Ankyrin_rpt-contain_sf"/>
</dbReference>
<dbReference type="InterPro" id="IPR011993">
    <property type="entry name" value="PH-like_dom_sf"/>
</dbReference>
<organism evidence="9 10">
    <name type="scientific">Anaeramoeba flamelloides</name>
    <dbReference type="NCBI Taxonomy" id="1746091"/>
    <lineage>
        <taxon>Eukaryota</taxon>
        <taxon>Metamonada</taxon>
        <taxon>Anaeramoebidae</taxon>
        <taxon>Anaeramoeba</taxon>
    </lineage>
</organism>
<dbReference type="GO" id="GO:0008270">
    <property type="term" value="F:zinc ion binding"/>
    <property type="evidence" value="ECO:0007669"/>
    <property type="project" value="UniProtKB-KW"/>
</dbReference>
<proteinExistence type="predicted"/>
<accession>A0AAV7ZT28</accession>
<dbReference type="InterPro" id="IPR001849">
    <property type="entry name" value="PH_domain"/>
</dbReference>
<protein>
    <submittedName>
        <fullName evidence="9">Centaurin/arf</fullName>
    </submittedName>
</protein>
<dbReference type="Pfam" id="PF16746">
    <property type="entry name" value="BAR_3"/>
    <property type="match status" value="1"/>
</dbReference>
<dbReference type="CDD" id="cd08204">
    <property type="entry name" value="ArfGap"/>
    <property type="match status" value="1"/>
</dbReference>
<comment type="caution">
    <text evidence="9">The sequence shown here is derived from an EMBL/GenBank/DDBJ whole genome shotgun (WGS) entry which is preliminary data.</text>
</comment>
<evidence type="ECO:0000256" key="3">
    <source>
        <dbReference type="ARBA" id="ARBA00022833"/>
    </source>
</evidence>
<dbReference type="PROSITE" id="PS50088">
    <property type="entry name" value="ANK_REPEAT"/>
    <property type="match status" value="1"/>
</dbReference>
<feature type="repeat" description="ANK" evidence="4">
    <location>
        <begin position="595"/>
        <end position="627"/>
    </location>
</feature>
<dbReference type="SMART" id="SM00233">
    <property type="entry name" value="PH"/>
    <property type="match status" value="1"/>
</dbReference>
<dbReference type="SUPFAM" id="SSF50729">
    <property type="entry name" value="PH domain-like"/>
    <property type="match status" value="1"/>
</dbReference>
<dbReference type="PRINTS" id="PR00405">
    <property type="entry name" value="REVINTRACTNG"/>
</dbReference>
<evidence type="ECO:0000313" key="9">
    <source>
        <dbReference type="EMBL" id="KAJ3445122.1"/>
    </source>
</evidence>
<feature type="domain" description="PH" evidence="7">
    <location>
        <begin position="265"/>
        <end position="363"/>
    </location>
</feature>
<dbReference type="Pfam" id="PF12796">
    <property type="entry name" value="Ank_2"/>
    <property type="match status" value="1"/>
</dbReference>
<feature type="domain" description="Arf-GAP" evidence="8">
    <location>
        <begin position="381"/>
        <end position="525"/>
    </location>
</feature>
<dbReference type="GO" id="GO:0005096">
    <property type="term" value="F:GTPase activator activity"/>
    <property type="evidence" value="ECO:0007669"/>
    <property type="project" value="InterPro"/>
</dbReference>
<dbReference type="Gene3D" id="1.10.220.150">
    <property type="entry name" value="Arf GTPase activating protein"/>
    <property type="match status" value="1"/>
</dbReference>
<reference evidence="9" key="1">
    <citation type="submission" date="2022-08" db="EMBL/GenBank/DDBJ databases">
        <title>Novel sulphate-reducing endosymbionts in the free-living metamonad Anaeramoeba.</title>
        <authorList>
            <person name="Jerlstrom-Hultqvist J."/>
            <person name="Cepicka I."/>
            <person name="Gallot-Lavallee L."/>
            <person name="Salas-Leiva D."/>
            <person name="Curtis B.A."/>
            <person name="Zahonova K."/>
            <person name="Pipaliya S."/>
            <person name="Dacks J."/>
            <person name="Roger A.J."/>
        </authorList>
    </citation>
    <scope>NUCLEOTIDE SEQUENCE</scope>
    <source>
        <strain evidence="9">Busselton2</strain>
    </source>
</reference>
<dbReference type="SMART" id="SM00105">
    <property type="entry name" value="ArfGap"/>
    <property type="match status" value="1"/>
</dbReference>
<dbReference type="Pfam" id="PF01412">
    <property type="entry name" value="ArfGap"/>
    <property type="match status" value="1"/>
</dbReference>
<evidence type="ECO:0000256" key="2">
    <source>
        <dbReference type="ARBA" id="ARBA00022771"/>
    </source>
</evidence>
<evidence type="ECO:0000256" key="1">
    <source>
        <dbReference type="ARBA" id="ARBA00022723"/>
    </source>
</evidence>
<feature type="compositionally biased region" description="Basic residues" evidence="6">
    <location>
        <begin position="707"/>
        <end position="718"/>
    </location>
</feature>
<dbReference type="EMBL" id="JANTQA010000023">
    <property type="protein sequence ID" value="KAJ3445122.1"/>
    <property type="molecule type" value="Genomic_DNA"/>
</dbReference>
<dbReference type="SMART" id="SM00248">
    <property type="entry name" value="ANK"/>
    <property type="match status" value="3"/>
</dbReference>
<keyword evidence="2 5" id="KW-0863">Zinc-finger</keyword>
<feature type="compositionally biased region" description="Basic residues" evidence="6">
    <location>
        <begin position="740"/>
        <end position="752"/>
    </location>
</feature>
<dbReference type="PROSITE" id="PS50003">
    <property type="entry name" value="PH_DOMAIN"/>
    <property type="match status" value="1"/>
</dbReference>
<evidence type="ECO:0000313" key="10">
    <source>
        <dbReference type="Proteomes" id="UP001146793"/>
    </source>
</evidence>
<name>A0AAV7ZT28_9EUKA</name>
<feature type="region of interest" description="Disordered" evidence="6">
    <location>
        <begin position="678"/>
        <end position="752"/>
    </location>
</feature>
<gene>
    <name evidence="9" type="ORF">M0812_10987</name>
</gene>
<dbReference type="Gene3D" id="1.20.1270.60">
    <property type="entry name" value="Arfaptin homology (AH) domain/BAR domain"/>
    <property type="match status" value="1"/>
</dbReference>
<dbReference type="InterPro" id="IPR037278">
    <property type="entry name" value="ARFGAP/RecO"/>
</dbReference>
<dbReference type="InterPro" id="IPR004148">
    <property type="entry name" value="BAR_dom"/>
</dbReference>
<dbReference type="PANTHER" id="PTHR23180">
    <property type="entry name" value="CENTAURIN/ARF"/>
    <property type="match status" value="1"/>
</dbReference>